<feature type="transmembrane region" description="Helical" evidence="6">
    <location>
        <begin position="232"/>
        <end position="251"/>
    </location>
</feature>
<accession>A0ABY0IMD4</accession>
<feature type="transmembrane region" description="Helical" evidence="6">
    <location>
        <begin position="29"/>
        <end position="47"/>
    </location>
</feature>
<evidence type="ECO:0000256" key="2">
    <source>
        <dbReference type="ARBA" id="ARBA00009773"/>
    </source>
</evidence>
<comment type="subcellular location">
    <subcellularLocation>
        <location evidence="1">Membrane</location>
        <topology evidence="1">Multi-pass membrane protein</topology>
    </subcellularLocation>
</comment>
<dbReference type="EMBL" id="SHKM01000003">
    <property type="protein sequence ID" value="RZT75829.1"/>
    <property type="molecule type" value="Genomic_DNA"/>
</dbReference>
<comment type="similarity">
    <text evidence="2">Belongs to the autoinducer-2 exporter (AI-2E) (TC 2.A.86) family.</text>
</comment>
<dbReference type="Pfam" id="PF01594">
    <property type="entry name" value="AI-2E_transport"/>
    <property type="match status" value="1"/>
</dbReference>
<evidence type="ECO:0000256" key="5">
    <source>
        <dbReference type="ARBA" id="ARBA00023136"/>
    </source>
</evidence>
<keyword evidence="8" id="KW-1185">Reference proteome</keyword>
<proteinExistence type="inferred from homology"/>
<feature type="transmembrane region" description="Helical" evidence="6">
    <location>
        <begin position="79"/>
        <end position="103"/>
    </location>
</feature>
<reference evidence="7 8" key="1">
    <citation type="submission" date="2019-02" db="EMBL/GenBank/DDBJ databases">
        <title>Genomic Encyclopedia of Type Strains, Phase IV (KMG-IV): sequencing the most valuable type-strain genomes for metagenomic binning, comparative biology and taxonomic classification.</title>
        <authorList>
            <person name="Goeker M."/>
        </authorList>
    </citation>
    <scope>NUCLEOTIDE SEQUENCE [LARGE SCALE GENOMIC DNA]</scope>
    <source>
        <strain evidence="7 8">DSM 21223</strain>
    </source>
</reference>
<name>A0ABY0IMD4_9RHOO</name>
<evidence type="ECO:0000313" key="7">
    <source>
        <dbReference type="EMBL" id="RZT75829.1"/>
    </source>
</evidence>
<evidence type="ECO:0000256" key="6">
    <source>
        <dbReference type="SAM" id="Phobius"/>
    </source>
</evidence>
<organism evidence="7 8">
    <name type="scientific">Azospira oryzae</name>
    <dbReference type="NCBI Taxonomy" id="146939"/>
    <lineage>
        <taxon>Bacteria</taxon>
        <taxon>Pseudomonadati</taxon>
        <taxon>Pseudomonadota</taxon>
        <taxon>Betaproteobacteria</taxon>
        <taxon>Rhodocyclales</taxon>
        <taxon>Rhodocyclaceae</taxon>
        <taxon>Azospira</taxon>
    </lineage>
</organism>
<keyword evidence="4 6" id="KW-1133">Transmembrane helix</keyword>
<feature type="transmembrane region" description="Helical" evidence="6">
    <location>
        <begin position="328"/>
        <end position="355"/>
    </location>
</feature>
<protein>
    <submittedName>
        <fullName evidence="7">PurR-regulated permease PerM</fullName>
    </submittedName>
</protein>
<dbReference type="InterPro" id="IPR002549">
    <property type="entry name" value="AI-2E-like"/>
</dbReference>
<gene>
    <name evidence="7" type="ORF">EV678_3016</name>
</gene>
<evidence type="ECO:0000256" key="3">
    <source>
        <dbReference type="ARBA" id="ARBA00022692"/>
    </source>
</evidence>
<dbReference type="PANTHER" id="PTHR21716">
    <property type="entry name" value="TRANSMEMBRANE PROTEIN"/>
    <property type="match status" value="1"/>
</dbReference>
<feature type="transmembrane region" description="Helical" evidence="6">
    <location>
        <begin position="292"/>
        <end position="316"/>
    </location>
</feature>
<dbReference type="Proteomes" id="UP000292136">
    <property type="component" value="Unassembled WGS sequence"/>
</dbReference>
<comment type="caution">
    <text evidence="7">The sequence shown here is derived from an EMBL/GenBank/DDBJ whole genome shotgun (WGS) entry which is preliminary data.</text>
</comment>
<feature type="transmembrane region" description="Helical" evidence="6">
    <location>
        <begin position="53"/>
        <end position="72"/>
    </location>
</feature>
<evidence type="ECO:0000256" key="4">
    <source>
        <dbReference type="ARBA" id="ARBA00022989"/>
    </source>
</evidence>
<keyword evidence="5 6" id="KW-0472">Membrane</keyword>
<feature type="transmembrane region" description="Helical" evidence="6">
    <location>
        <begin position="263"/>
        <end position="285"/>
    </location>
</feature>
<evidence type="ECO:0000313" key="8">
    <source>
        <dbReference type="Proteomes" id="UP000292136"/>
    </source>
</evidence>
<sequence length="373" mass="40546">MGAGKLLKTRILAQMTEDRPDNRTQRLQALLWLGFAAACVWLLLALSPILTPFLLAAILAYIGNPATGWLARHRVPRPLAALLVILGLIGALTLLALTLVPLLQKEVSLIAERLPATLTLLQTKLDPWLQKRLGIDLPLDPASFNALVRKNQDAAQQILGHVLTTLGSSGLALVAFVANLLLLPVVMFYLLKDWDSLLHRIEDLIPRRFHNLALRLAREVDAVLAEFLRGQLAVMLLLALYYSLGLWLAGLEFALPVGLLTGLLIFIPYVGFATGLLLALVAALLQFQGLGLVLAVAIVYGGGQILESVVLTPWLVGERIGLHPVAVIFALMAFGQLFGFFGILIALPASAALLVGLRELQRHYKASPFYLNS</sequence>
<evidence type="ECO:0000256" key="1">
    <source>
        <dbReference type="ARBA" id="ARBA00004141"/>
    </source>
</evidence>
<keyword evidence="3 6" id="KW-0812">Transmembrane</keyword>
<dbReference type="PANTHER" id="PTHR21716:SF64">
    <property type="entry name" value="AI-2 TRANSPORT PROTEIN TQSA"/>
    <property type="match status" value="1"/>
</dbReference>
<feature type="transmembrane region" description="Helical" evidence="6">
    <location>
        <begin position="171"/>
        <end position="191"/>
    </location>
</feature>